<dbReference type="PANTHER" id="PTHR21600:SF44">
    <property type="entry name" value="RIBOSOMAL LARGE SUBUNIT PSEUDOURIDINE SYNTHASE D"/>
    <property type="match status" value="1"/>
</dbReference>
<feature type="domain" description="Pseudouridine synthase RsuA/RluA-like" evidence="7">
    <location>
        <begin position="87"/>
        <end position="204"/>
    </location>
</feature>
<evidence type="ECO:0000256" key="5">
    <source>
        <dbReference type="ARBA" id="ARBA00033164"/>
    </source>
</evidence>
<sequence length="247" mass="28289">MIENTKNLQKAYKLLALQEKISNNEAKNLIDKGLVSINNKRLKIARAELPINTKFKIQKQPKIKVIFKDENILALSKPPFLSSEEIAQKHKEWSLLHRLDKETSGILLLVKENSKFHQKAKEEFKAQKVTKKYLAIVSGIVDEEQDLNFPLLIKKDRFAKVSVSKSGINAHTHIKPLEIQGKKTKLEVTITTGRTHQIRVHLSHIKHPIIGDTFYGGQEGSRIMLHAQKIELLGYSFIDDEPINFLF</sequence>
<evidence type="ECO:0000256" key="4">
    <source>
        <dbReference type="ARBA" id="ARBA00031870"/>
    </source>
</evidence>
<dbReference type="CDD" id="cd02869">
    <property type="entry name" value="PseudoU_synth_RluA_like"/>
    <property type="match status" value="1"/>
</dbReference>
<dbReference type="Gene3D" id="3.30.2350.10">
    <property type="entry name" value="Pseudouridine synthase"/>
    <property type="match status" value="1"/>
</dbReference>
<accession>A0ABT4VCK3</accession>
<dbReference type="InterPro" id="IPR050188">
    <property type="entry name" value="RluA_PseudoU_synthase"/>
</dbReference>
<dbReference type="Pfam" id="PF00849">
    <property type="entry name" value="PseudoU_synth_2"/>
    <property type="match status" value="1"/>
</dbReference>
<reference evidence="8 9" key="1">
    <citation type="submission" date="2023-01" db="EMBL/GenBank/DDBJ databases">
        <title>Description of Helicobacter ibis sp. nov. isolated from faecal droppings of black-faced ibis (Theristicus melanopis).</title>
        <authorList>
            <person name="Lopez-Cantillo M."/>
            <person name="Vidal-Veuthey B."/>
            <person name="Mella A."/>
            <person name="De La Haba R."/>
            <person name="Collado L."/>
        </authorList>
    </citation>
    <scope>NUCLEOTIDE SEQUENCE [LARGE SCALE GENOMIC DNA]</scope>
    <source>
        <strain evidence="8 9">A82</strain>
    </source>
</reference>
<comment type="caution">
    <text evidence="8">The sequence shown here is derived from an EMBL/GenBank/DDBJ whole genome shotgun (WGS) entry which is preliminary data.</text>
</comment>
<dbReference type="RefSeq" id="WP_271020716.1">
    <property type="nucleotide sequence ID" value="NZ_JAQHXR010000001.1"/>
</dbReference>
<dbReference type="InterPro" id="IPR006145">
    <property type="entry name" value="PsdUridine_synth_RsuA/RluA"/>
</dbReference>
<keyword evidence="3" id="KW-0413">Isomerase</keyword>
<dbReference type="SUPFAM" id="SSF55120">
    <property type="entry name" value="Pseudouridine synthase"/>
    <property type="match status" value="1"/>
</dbReference>
<evidence type="ECO:0000256" key="6">
    <source>
        <dbReference type="PROSITE-ProRule" id="PRU00182"/>
    </source>
</evidence>
<organism evidence="8 9">
    <name type="scientific">Helicobacter ibis</name>
    <dbReference type="NCBI Taxonomy" id="2962633"/>
    <lineage>
        <taxon>Bacteria</taxon>
        <taxon>Pseudomonadati</taxon>
        <taxon>Campylobacterota</taxon>
        <taxon>Epsilonproteobacteria</taxon>
        <taxon>Campylobacterales</taxon>
        <taxon>Helicobacteraceae</taxon>
        <taxon>Helicobacter</taxon>
    </lineage>
</organism>
<dbReference type="PROSITE" id="PS50889">
    <property type="entry name" value="S4"/>
    <property type="match status" value="1"/>
</dbReference>
<evidence type="ECO:0000313" key="9">
    <source>
        <dbReference type="Proteomes" id="UP001210261"/>
    </source>
</evidence>
<dbReference type="InterPro" id="IPR020103">
    <property type="entry name" value="PsdUridine_synth_cat_dom_sf"/>
</dbReference>
<dbReference type="PROSITE" id="PS01129">
    <property type="entry name" value="PSI_RLU"/>
    <property type="match status" value="1"/>
</dbReference>
<evidence type="ECO:0000256" key="3">
    <source>
        <dbReference type="ARBA" id="ARBA00023235"/>
    </source>
</evidence>
<dbReference type="PANTHER" id="PTHR21600">
    <property type="entry name" value="MITOCHONDRIAL RNA PSEUDOURIDINE SYNTHASE"/>
    <property type="match status" value="1"/>
</dbReference>
<keyword evidence="6" id="KW-0694">RNA-binding</keyword>
<evidence type="ECO:0000259" key="7">
    <source>
        <dbReference type="Pfam" id="PF00849"/>
    </source>
</evidence>
<comment type="catalytic activity">
    <reaction evidence="1">
        <text>a uridine in RNA = a pseudouridine in RNA</text>
        <dbReference type="Rhea" id="RHEA:48348"/>
        <dbReference type="Rhea" id="RHEA-COMP:12068"/>
        <dbReference type="Rhea" id="RHEA-COMP:12069"/>
        <dbReference type="ChEBI" id="CHEBI:65314"/>
        <dbReference type="ChEBI" id="CHEBI:65315"/>
    </reaction>
</comment>
<evidence type="ECO:0000256" key="2">
    <source>
        <dbReference type="ARBA" id="ARBA00010876"/>
    </source>
</evidence>
<keyword evidence="9" id="KW-1185">Reference proteome</keyword>
<dbReference type="EMBL" id="JAQHXR010000001">
    <property type="protein sequence ID" value="MDA3968424.1"/>
    <property type="molecule type" value="Genomic_DNA"/>
</dbReference>
<dbReference type="Proteomes" id="UP001210261">
    <property type="component" value="Unassembled WGS sequence"/>
</dbReference>
<evidence type="ECO:0000256" key="1">
    <source>
        <dbReference type="ARBA" id="ARBA00000073"/>
    </source>
</evidence>
<gene>
    <name evidence="8" type="ORF">PF021_01900</name>
</gene>
<dbReference type="InterPro" id="IPR006224">
    <property type="entry name" value="PsdUridine_synth_RluA-like_CS"/>
</dbReference>
<protein>
    <recommendedName>
        <fullName evidence="4">RNA pseudouridylate synthase</fullName>
    </recommendedName>
    <alternativeName>
        <fullName evidence="5">RNA-uridine isomerase</fullName>
    </alternativeName>
</protein>
<comment type="similarity">
    <text evidence="2">Belongs to the pseudouridine synthase RluA family.</text>
</comment>
<proteinExistence type="inferred from homology"/>
<evidence type="ECO:0000313" key="8">
    <source>
        <dbReference type="EMBL" id="MDA3968424.1"/>
    </source>
</evidence>
<name>A0ABT4VCK3_9HELI</name>